<reference evidence="1" key="1">
    <citation type="journal article" date="2021" name="Microorganisms">
        <title>Acidisoma silvae sp. nov. and Acidisomacellulosilytica sp. nov., Two Acidophilic Bacteria Isolated from Decaying Wood, Hydrolyzing Cellulose and Producing Poly-3-hydroxybutyrate.</title>
        <authorList>
            <person name="Mieszkin S."/>
            <person name="Pouder E."/>
            <person name="Uroz S."/>
            <person name="Simon-Colin C."/>
            <person name="Alain K."/>
        </authorList>
    </citation>
    <scope>NUCLEOTIDE SEQUENCE</scope>
    <source>
        <strain evidence="1">HW T2.11</strain>
    </source>
</reference>
<accession>A0A963YRM1</accession>
<comment type="caution">
    <text evidence="1">The sequence shown here is derived from an EMBL/GenBank/DDBJ whole genome shotgun (WGS) entry which is preliminary data.</text>
</comment>
<dbReference type="RefSeq" id="WP_227320983.1">
    <property type="nucleotide sequence ID" value="NZ_JAESVB010000003.1"/>
</dbReference>
<dbReference type="Proteomes" id="UP000708298">
    <property type="component" value="Unassembled WGS sequence"/>
</dbReference>
<proteinExistence type="predicted"/>
<sequence length="81" mass="8440">MNKGIIAAVTAAVIGIGGAGLATSQAHHSTGSEVMARNSVVMPSQRPTYLARNGEVMPSQRPSYLARNSAVMPSQRPSYLA</sequence>
<dbReference type="AlphaFoldDB" id="A0A963YRM1"/>
<name>A0A963YRM1_9PROT</name>
<gene>
    <name evidence="1" type="ORF">ASILVAE211_09035</name>
</gene>
<evidence type="ECO:0000313" key="2">
    <source>
        <dbReference type="Proteomes" id="UP000708298"/>
    </source>
</evidence>
<keyword evidence="2" id="KW-1185">Reference proteome</keyword>
<organism evidence="1 2">
    <name type="scientific">Acidisoma silvae</name>
    <dbReference type="NCBI Taxonomy" id="2802396"/>
    <lineage>
        <taxon>Bacteria</taxon>
        <taxon>Pseudomonadati</taxon>
        <taxon>Pseudomonadota</taxon>
        <taxon>Alphaproteobacteria</taxon>
        <taxon>Acetobacterales</taxon>
        <taxon>Acidocellaceae</taxon>
        <taxon>Acidisoma</taxon>
    </lineage>
</organism>
<dbReference type="EMBL" id="JAESVB010000003">
    <property type="protein sequence ID" value="MCB8875322.1"/>
    <property type="molecule type" value="Genomic_DNA"/>
</dbReference>
<evidence type="ECO:0000313" key="1">
    <source>
        <dbReference type="EMBL" id="MCB8875322.1"/>
    </source>
</evidence>
<protein>
    <submittedName>
        <fullName evidence="1">Uncharacterized protein</fullName>
    </submittedName>
</protein>
<reference evidence="1" key="2">
    <citation type="submission" date="2021-01" db="EMBL/GenBank/DDBJ databases">
        <authorList>
            <person name="Mieszkin S."/>
            <person name="Pouder E."/>
            <person name="Alain K."/>
        </authorList>
    </citation>
    <scope>NUCLEOTIDE SEQUENCE</scope>
    <source>
        <strain evidence="1">HW T2.11</strain>
    </source>
</reference>